<sequence length="365" mass="37249">MAALREARIDLGAISRNVETVRRAVDGADVMVVVKANGYGHGAVESARAAVEGGAAALGVVEIDEALALRAAGIDAPLLAWLHGSDADFASATAAGVEIGVNHLEQLERVAASSGTAVVHLKVDSGLGRNGASEADCAALFQAAARHEGAGRIRVRGFFSHLANAGESADAAQVRRFTAMLEQAVAAGLDPEVVHLAASAGALRLPGARFGLVRVGVAAYGLSPFDDASSADLGLTPAMELSAEIVSVKRVAAGSGVSYGHDYVTAGESTLALVPIGYADGVPRHASGAGPVSIKGRRFTISGRVAMDQFVVDVGDHPVRVGDRAVLFGDPATGVPSASDWAEAASTINYEIVTRIGGRVSRRYV</sequence>
<dbReference type="InterPro" id="IPR011079">
    <property type="entry name" value="Ala_racemase_C"/>
</dbReference>
<accession>A0A916SQ95</accession>
<feature type="binding site" evidence="7 9">
    <location>
        <position position="307"/>
    </location>
    <ligand>
        <name>substrate</name>
    </ligand>
</feature>
<evidence type="ECO:0000256" key="9">
    <source>
        <dbReference type="PIRSR" id="PIRSR600821-52"/>
    </source>
</evidence>
<dbReference type="Proteomes" id="UP000606922">
    <property type="component" value="Unassembled WGS sequence"/>
</dbReference>
<evidence type="ECO:0000256" key="1">
    <source>
        <dbReference type="ARBA" id="ARBA00000316"/>
    </source>
</evidence>
<reference evidence="11" key="2">
    <citation type="submission" date="2020-09" db="EMBL/GenBank/DDBJ databases">
        <authorList>
            <person name="Sun Q."/>
            <person name="Zhou Y."/>
        </authorList>
    </citation>
    <scope>NUCLEOTIDE SEQUENCE</scope>
    <source>
        <strain evidence="11">CGMCC 1.12813</strain>
    </source>
</reference>
<dbReference type="FunFam" id="3.20.20.10:FF:000002">
    <property type="entry name" value="Alanine racemase"/>
    <property type="match status" value="1"/>
</dbReference>
<dbReference type="Gene3D" id="3.20.20.10">
    <property type="entry name" value="Alanine racemase"/>
    <property type="match status" value="1"/>
</dbReference>
<dbReference type="FunFam" id="2.40.37.10:FF:000015">
    <property type="entry name" value="Alanine racemase"/>
    <property type="match status" value="1"/>
</dbReference>
<dbReference type="NCBIfam" id="TIGR00492">
    <property type="entry name" value="alr"/>
    <property type="match status" value="1"/>
</dbReference>
<name>A0A916SQ95_9MICO</name>
<dbReference type="SUPFAM" id="SSF50621">
    <property type="entry name" value="Alanine racemase C-terminal domain-like"/>
    <property type="match status" value="1"/>
</dbReference>
<evidence type="ECO:0000256" key="4">
    <source>
        <dbReference type="ARBA" id="ARBA00022898"/>
    </source>
</evidence>
<comment type="cofactor">
    <cofactor evidence="2 7 8">
        <name>pyridoxal 5'-phosphate</name>
        <dbReference type="ChEBI" id="CHEBI:597326"/>
    </cofactor>
</comment>
<dbReference type="InterPro" id="IPR029066">
    <property type="entry name" value="PLP-binding_barrel"/>
</dbReference>
<comment type="pathway">
    <text evidence="7">Amino-acid biosynthesis; D-alanine biosynthesis; D-alanine from L-alanine: step 1/1.</text>
</comment>
<dbReference type="SUPFAM" id="SSF51419">
    <property type="entry name" value="PLP-binding barrel"/>
    <property type="match status" value="1"/>
</dbReference>
<dbReference type="AlphaFoldDB" id="A0A916SQ95"/>
<keyword evidence="12" id="KW-1185">Reference proteome</keyword>
<dbReference type="SMART" id="SM01005">
    <property type="entry name" value="Ala_racemase_C"/>
    <property type="match status" value="1"/>
</dbReference>
<dbReference type="GO" id="GO:0030170">
    <property type="term" value="F:pyridoxal phosphate binding"/>
    <property type="evidence" value="ECO:0007669"/>
    <property type="project" value="UniProtKB-UniRule"/>
</dbReference>
<reference evidence="11" key="1">
    <citation type="journal article" date="2014" name="Int. J. Syst. Evol. Microbiol.">
        <title>Complete genome sequence of Corynebacterium casei LMG S-19264T (=DSM 44701T), isolated from a smear-ripened cheese.</title>
        <authorList>
            <consortium name="US DOE Joint Genome Institute (JGI-PGF)"/>
            <person name="Walter F."/>
            <person name="Albersmeier A."/>
            <person name="Kalinowski J."/>
            <person name="Ruckert C."/>
        </authorList>
    </citation>
    <scope>NUCLEOTIDE SEQUENCE</scope>
    <source>
        <strain evidence="11">CGMCC 1.12813</strain>
    </source>
</reference>
<dbReference type="Pfam" id="PF01168">
    <property type="entry name" value="Ala_racemase_N"/>
    <property type="match status" value="1"/>
</dbReference>
<dbReference type="Pfam" id="PF00842">
    <property type="entry name" value="Ala_racemase_C"/>
    <property type="match status" value="1"/>
</dbReference>
<feature type="modified residue" description="N6-(pyridoxal phosphate)lysine" evidence="7 8">
    <location>
        <position position="35"/>
    </location>
</feature>
<proteinExistence type="inferred from homology"/>
<dbReference type="PRINTS" id="PR00992">
    <property type="entry name" value="ALARACEMASE"/>
</dbReference>
<dbReference type="InterPro" id="IPR009006">
    <property type="entry name" value="Ala_racemase/Decarboxylase_C"/>
</dbReference>
<feature type="binding site" evidence="7 9">
    <location>
        <position position="129"/>
    </location>
    <ligand>
        <name>substrate</name>
    </ligand>
</feature>
<comment type="catalytic activity">
    <reaction evidence="1 7">
        <text>L-alanine = D-alanine</text>
        <dbReference type="Rhea" id="RHEA:20249"/>
        <dbReference type="ChEBI" id="CHEBI:57416"/>
        <dbReference type="ChEBI" id="CHEBI:57972"/>
        <dbReference type="EC" id="5.1.1.1"/>
    </reaction>
</comment>
<dbReference type="CDD" id="cd00430">
    <property type="entry name" value="PLPDE_III_AR"/>
    <property type="match status" value="1"/>
</dbReference>
<evidence type="ECO:0000259" key="10">
    <source>
        <dbReference type="SMART" id="SM01005"/>
    </source>
</evidence>
<evidence type="ECO:0000256" key="3">
    <source>
        <dbReference type="ARBA" id="ARBA00013089"/>
    </source>
</evidence>
<organism evidence="11 12">
    <name type="scientific">Conyzicola nivalis</name>
    <dbReference type="NCBI Taxonomy" id="1477021"/>
    <lineage>
        <taxon>Bacteria</taxon>
        <taxon>Bacillati</taxon>
        <taxon>Actinomycetota</taxon>
        <taxon>Actinomycetes</taxon>
        <taxon>Micrococcales</taxon>
        <taxon>Microbacteriaceae</taxon>
        <taxon>Conyzicola</taxon>
    </lineage>
</organism>
<evidence type="ECO:0000256" key="5">
    <source>
        <dbReference type="ARBA" id="ARBA00023235"/>
    </source>
</evidence>
<dbReference type="EMBL" id="BMGB01000002">
    <property type="protein sequence ID" value="GGB12171.1"/>
    <property type="molecule type" value="Genomic_DNA"/>
</dbReference>
<comment type="caution">
    <text evidence="11">The sequence shown here is derived from an EMBL/GenBank/DDBJ whole genome shotgun (WGS) entry which is preliminary data.</text>
</comment>
<dbReference type="RefSeq" id="WP_188511413.1">
    <property type="nucleotide sequence ID" value="NZ_BMGB01000002.1"/>
</dbReference>
<comment type="similarity">
    <text evidence="7">Belongs to the alanine racemase family.</text>
</comment>
<gene>
    <name evidence="11" type="primary">alr</name>
    <name evidence="11" type="ORF">GCM10010979_28130</name>
</gene>
<dbReference type="Gene3D" id="2.40.37.10">
    <property type="entry name" value="Lyase, Ornithine Decarboxylase, Chain A, domain 1"/>
    <property type="match status" value="1"/>
</dbReference>
<feature type="active site" description="Proton acceptor; specific for D-alanine" evidence="7">
    <location>
        <position position="35"/>
    </location>
</feature>
<dbReference type="PANTHER" id="PTHR30511:SF0">
    <property type="entry name" value="ALANINE RACEMASE, CATABOLIC-RELATED"/>
    <property type="match status" value="1"/>
</dbReference>
<dbReference type="InterPro" id="IPR001608">
    <property type="entry name" value="Ala_racemase_N"/>
</dbReference>
<evidence type="ECO:0000256" key="7">
    <source>
        <dbReference type="HAMAP-Rule" id="MF_01201"/>
    </source>
</evidence>
<dbReference type="GO" id="GO:0008784">
    <property type="term" value="F:alanine racemase activity"/>
    <property type="evidence" value="ECO:0007669"/>
    <property type="project" value="UniProtKB-UniRule"/>
</dbReference>
<evidence type="ECO:0000256" key="6">
    <source>
        <dbReference type="ARBA" id="ARBA00072221"/>
    </source>
</evidence>
<evidence type="ECO:0000256" key="8">
    <source>
        <dbReference type="PIRSR" id="PIRSR600821-50"/>
    </source>
</evidence>
<feature type="active site" description="Proton acceptor; specific for L-alanine" evidence="7">
    <location>
        <position position="259"/>
    </location>
</feature>
<keyword evidence="4 7" id="KW-0663">Pyridoxal phosphate</keyword>
<dbReference type="PANTHER" id="PTHR30511">
    <property type="entry name" value="ALANINE RACEMASE"/>
    <property type="match status" value="1"/>
</dbReference>
<protein>
    <recommendedName>
        <fullName evidence="6 7">Alanine racemase</fullName>
        <ecNumber evidence="3 7">5.1.1.1</ecNumber>
    </recommendedName>
</protein>
<dbReference type="HAMAP" id="MF_01201">
    <property type="entry name" value="Ala_racemase"/>
    <property type="match status" value="1"/>
</dbReference>
<evidence type="ECO:0000313" key="12">
    <source>
        <dbReference type="Proteomes" id="UP000606922"/>
    </source>
</evidence>
<dbReference type="GO" id="GO:0030632">
    <property type="term" value="P:D-alanine biosynthetic process"/>
    <property type="evidence" value="ECO:0007669"/>
    <property type="project" value="UniProtKB-UniRule"/>
</dbReference>
<dbReference type="GO" id="GO:0005829">
    <property type="term" value="C:cytosol"/>
    <property type="evidence" value="ECO:0007669"/>
    <property type="project" value="TreeGrafter"/>
</dbReference>
<dbReference type="EC" id="5.1.1.1" evidence="3 7"/>
<dbReference type="PROSITE" id="PS00395">
    <property type="entry name" value="ALANINE_RACEMASE"/>
    <property type="match status" value="1"/>
</dbReference>
<comment type="function">
    <text evidence="7">Catalyzes the interconversion of L-alanine and D-alanine. May also act on other amino acids.</text>
</comment>
<dbReference type="GO" id="GO:0009252">
    <property type="term" value="P:peptidoglycan biosynthetic process"/>
    <property type="evidence" value="ECO:0007669"/>
    <property type="project" value="TreeGrafter"/>
</dbReference>
<feature type="domain" description="Alanine racemase C-terminal" evidence="10">
    <location>
        <begin position="238"/>
        <end position="365"/>
    </location>
</feature>
<evidence type="ECO:0000256" key="2">
    <source>
        <dbReference type="ARBA" id="ARBA00001933"/>
    </source>
</evidence>
<keyword evidence="5 7" id="KW-0413">Isomerase</keyword>
<dbReference type="InterPro" id="IPR020622">
    <property type="entry name" value="Ala_racemase_pyridoxalP-BS"/>
</dbReference>
<evidence type="ECO:0000313" key="11">
    <source>
        <dbReference type="EMBL" id="GGB12171.1"/>
    </source>
</evidence>
<dbReference type="InterPro" id="IPR000821">
    <property type="entry name" value="Ala_racemase"/>
</dbReference>